<evidence type="ECO:0000313" key="3">
    <source>
        <dbReference type="Proteomes" id="UP000521943"/>
    </source>
</evidence>
<feature type="compositionally biased region" description="Basic and acidic residues" evidence="1">
    <location>
        <begin position="29"/>
        <end position="39"/>
    </location>
</feature>
<comment type="caution">
    <text evidence="2">The sequence shown here is derived from an EMBL/GenBank/DDBJ whole genome shotgun (WGS) entry which is preliminary data.</text>
</comment>
<gene>
    <name evidence="2" type="ORF">DFP72DRAFT_1073270</name>
</gene>
<feature type="region of interest" description="Disordered" evidence="1">
    <location>
        <begin position="1"/>
        <end position="104"/>
    </location>
</feature>
<feature type="compositionally biased region" description="Basic and acidic residues" evidence="1">
    <location>
        <begin position="80"/>
        <end position="97"/>
    </location>
</feature>
<dbReference type="AlphaFoldDB" id="A0A8H6HNH2"/>
<reference evidence="2 3" key="1">
    <citation type="submission" date="2020-07" db="EMBL/GenBank/DDBJ databases">
        <title>Comparative genomics of pyrophilous fungi reveals a link between fire events and developmental genes.</title>
        <authorList>
            <consortium name="DOE Joint Genome Institute"/>
            <person name="Steindorff A.S."/>
            <person name="Carver A."/>
            <person name="Calhoun S."/>
            <person name="Stillman K."/>
            <person name="Liu H."/>
            <person name="Lipzen A."/>
            <person name="Pangilinan J."/>
            <person name="Labutti K."/>
            <person name="Bruns T.D."/>
            <person name="Grigoriev I.V."/>
        </authorList>
    </citation>
    <scope>NUCLEOTIDE SEQUENCE [LARGE SCALE GENOMIC DNA]</scope>
    <source>
        <strain evidence="2 3">CBS 144469</strain>
    </source>
</reference>
<sequence length="133" mass="14657">MRPLASRCFENDGDDNTVNAGPKRRRRAHLDPHRAHCEDIINDAPRTRKNNVEDSPAYPTSSPHSCPAAPRILRVATANDDEHPSQPSLGDERKRVSADTGSTTCDGLTWASCSGSERVVVQEFQDVIRNTAH</sequence>
<organism evidence="2 3">
    <name type="scientific">Ephemerocybe angulata</name>
    <dbReference type="NCBI Taxonomy" id="980116"/>
    <lineage>
        <taxon>Eukaryota</taxon>
        <taxon>Fungi</taxon>
        <taxon>Dikarya</taxon>
        <taxon>Basidiomycota</taxon>
        <taxon>Agaricomycotina</taxon>
        <taxon>Agaricomycetes</taxon>
        <taxon>Agaricomycetidae</taxon>
        <taxon>Agaricales</taxon>
        <taxon>Agaricineae</taxon>
        <taxon>Psathyrellaceae</taxon>
        <taxon>Ephemerocybe</taxon>
    </lineage>
</organism>
<protein>
    <submittedName>
        <fullName evidence="2">Uncharacterized protein</fullName>
    </submittedName>
</protein>
<dbReference type="Proteomes" id="UP000521943">
    <property type="component" value="Unassembled WGS sequence"/>
</dbReference>
<name>A0A8H6HNH2_9AGAR</name>
<accession>A0A8H6HNH2</accession>
<proteinExistence type="predicted"/>
<dbReference type="EMBL" id="JACGCI010000063">
    <property type="protein sequence ID" value="KAF6749442.1"/>
    <property type="molecule type" value="Genomic_DNA"/>
</dbReference>
<evidence type="ECO:0000256" key="1">
    <source>
        <dbReference type="SAM" id="MobiDB-lite"/>
    </source>
</evidence>
<evidence type="ECO:0000313" key="2">
    <source>
        <dbReference type="EMBL" id="KAF6749442.1"/>
    </source>
</evidence>
<keyword evidence="3" id="KW-1185">Reference proteome</keyword>